<dbReference type="Proteomes" id="UP000054144">
    <property type="component" value="Unassembled WGS sequence"/>
</dbReference>
<evidence type="ECO:0000256" key="1">
    <source>
        <dbReference type="SAM" id="MobiDB-lite"/>
    </source>
</evidence>
<feature type="region of interest" description="Disordered" evidence="1">
    <location>
        <begin position="474"/>
        <end position="505"/>
    </location>
</feature>
<feature type="compositionally biased region" description="Basic and acidic residues" evidence="1">
    <location>
        <begin position="491"/>
        <end position="505"/>
    </location>
</feature>
<dbReference type="OrthoDB" id="2755229at2759"/>
<feature type="compositionally biased region" description="Basic residues" evidence="1">
    <location>
        <begin position="54"/>
        <end position="63"/>
    </location>
</feature>
<dbReference type="EMBL" id="KN881650">
    <property type="protein sequence ID" value="KIY51494.1"/>
    <property type="molecule type" value="Genomic_DNA"/>
</dbReference>
<proteinExistence type="predicted"/>
<feature type="compositionally biased region" description="Basic and acidic residues" evidence="1">
    <location>
        <begin position="41"/>
        <end position="50"/>
    </location>
</feature>
<accession>A0A0D7AIC2</accession>
<reference evidence="2 3" key="1">
    <citation type="journal article" date="2015" name="Fungal Genet. Biol.">
        <title>Evolution of novel wood decay mechanisms in Agaricales revealed by the genome sequences of Fistulina hepatica and Cylindrobasidium torrendii.</title>
        <authorList>
            <person name="Floudas D."/>
            <person name="Held B.W."/>
            <person name="Riley R."/>
            <person name="Nagy L.G."/>
            <person name="Koehler G."/>
            <person name="Ransdell A.S."/>
            <person name="Younus H."/>
            <person name="Chow J."/>
            <person name="Chiniquy J."/>
            <person name="Lipzen A."/>
            <person name="Tritt A."/>
            <person name="Sun H."/>
            <person name="Haridas S."/>
            <person name="LaButti K."/>
            <person name="Ohm R.A."/>
            <person name="Kues U."/>
            <person name="Blanchette R.A."/>
            <person name="Grigoriev I.V."/>
            <person name="Minto R.E."/>
            <person name="Hibbett D.S."/>
        </authorList>
    </citation>
    <scope>NUCLEOTIDE SEQUENCE [LARGE SCALE GENOMIC DNA]</scope>
    <source>
        <strain evidence="2 3">ATCC 64428</strain>
    </source>
</reference>
<name>A0A0D7AIC2_9AGAR</name>
<feature type="compositionally biased region" description="Basic and acidic residues" evidence="1">
    <location>
        <begin position="64"/>
        <end position="95"/>
    </location>
</feature>
<evidence type="ECO:0000313" key="2">
    <source>
        <dbReference type="EMBL" id="KIY51494.1"/>
    </source>
</evidence>
<dbReference type="AlphaFoldDB" id="A0A0D7AIC2"/>
<protein>
    <submittedName>
        <fullName evidence="2">Uncharacterized protein</fullName>
    </submittedName>
</protein>
<organism evidence="2 3">
    <name type="scientific">Fistulina hepatica ATCC 64428</name>
    <dbReference type="NCBI Taxonomy" id="1128425"/>
    <lineage>
        <taxon>Eukaryota</taxon>
        <taxon>Fungi</taxon>
        <taxon>Dikarya</taxon>
        <taxon>Basidiomycota</taxon>
        <taxon>Agaricomycotina</taxon>
        <taxon>Agaricomycetes</taxon>
        <taxon>Agaricomycetidae</taxon>
        <taxon>Agaricales</taxon>
        <taxon>Fistulinaceae</taxon>
        <taxon>Fistulina</taxon>
    </lineage>
</organism>
<feature type="compositionally biased region" description="Basic and acidic residues" evidence="1">
    <location>
        <begin position="125"/>
        <end position="143"/>
    </location>
</feature>
<keyword evidence="3" id="KW-1185">Reference proteome</keyword>
<evidence type="ECO:0000313" key="3">
    <source>
        <dbReference type="Proteomes" id="UP000054144"/>
    </source>
</evidence>
<feature type="region of interest" description="Disordered" evidence="1">
    <location>
        <begin position="1"/>
        <end position="150"/>
    </location>
</feature>
<gene>
    <name evidence="2" type="ORF">FISHEDRAFT_56639</name>
</gene>
<sequence length="505" mass="57008">MARTTNLLSEAAIERGDNDLGRYQPGDPIGPLSFDAESEEGEVRNEELDLTRQTPHKKQTKRQRLSEQAEATRKVAFEYPDHEGDTSKQTHKDVDMEQNEEDEPQTPPSPTPGAAKPVQPLIPEVKFDPEDFEGLPKGREENPHLQYTKRGQALETTAVTSVAYSQEAIYERPFVPFSTLLLNMEESVAKEIRADPARFVAAVNLGVGPALEREIKDIREQLVEFLTKLGLEFGLVEDEINTMVDSIIEPTRATTANVSPRFDKPWPRTLKIPNASLRRFLTWHGVFDVSLTFVVMFLEYKDTPEQWFLTDVRYPALRDTTKSYKETLAAIKKKLWESTDFRNVVRDATVGKANSIMQRMKDVLDTFDLIFTTFQEAGKPQRTNVYKLVCKPFINGTNEELQLRLLSIVRNAGVLNKADLLRGNAGAKAGYGLSRASRERYMIGLHAASTQRAFAPCDWCKAIRHPTQECTYLTTPGWRGPKQENLPAGARNEDEQPSHAAERAS</sequence>